<protein>
    <submittedName>
        <fullName evidence="3">STAS domain-containing protein</fullName>
    </submittedName>
</protein>
<keyword evidence="1" id="KW-0597">Phosphoprotein</keyword>
<dbReference type="CDD" id="cd07041">
    <property type="entry name" value="STAS_RsbR_RsbS_like"/>
    <property type="match status" value="1"/>
</dbReference>
<dbReference type="PANTHER" id="PTHR33745">
    <property type="entry name" value="RSBT ANTAGONIST PROTEIN RSBS-RELATED"/>
    <property type="match status" value="1"/>
</dbReference>
<accession>A0A8J7HVS0</accession>
<gene>
    <name evidence="3" type="ORF">I8748_15260</name>
</gene>
<evidence type="ECO:0000256" key="1">
    <source>
        <dbReference type="ARBA" id="ARBA00022553"/>
    </source>
</evidence>
<reference evidence="3 4" key="1">
    <citation type="journal article" date="2021" name="Int. J. Syst. Evol. Microbiol.">
        <title>Amazonocrinis nigriterrae gen. nov., sp. nov., Atlanticothrix silvestris gen. nov., sp. nov. and Dendronalium phyllosphericum gen. nov., sp. nov., nostocacean cyanobacteria from Brazilian environments.</title>
        <authorList>
            <person name="Alvarenga D.O."/>
            <person name="Andreote A.P.D."/>
            <person name="Branco L.H.Z."/>
            <person name="Delbaje E."/>
            <person name="Cruz R.B."/>
            <person name="Varani A.M."/>
            <person name="Fiore M.F."/>
        </authorList>
    </citation>
    <scope>NUCLEOTIDE SEQUENCE [LARGE SCALE GENOMIC DNA]</scope>
    <source>
        <strain evidence="3 4">CENA67</strain>
    </source>
</reference>
<sequence length="305" mass="34211">MNFQANYLNTAGDVRDALSLRQLYEISDRDLQEITSLEPLMLPQMDKMVDGFYIWLKEQPEYEQFFSDSNLLKHTQKMQRIYWEKFLAGKIDDEYVYHRRVIGETHARIGLSMTMFFAGMTIFNNLVSEIIQEKDANAKNQVATTDAVAKVIHLDTGIVCEVYSIMSNEMIAVQSKSLMEMSTPVTQIWDDILLLPLVGVVDSKRALDIRNAVLSAISRTRARVFILDISGVAVVDTAVANHLIKIAKATRLMGCESTLSGISPSIAETMIELGIDIGTLKTTATMMDALEGAFQRLGLRITKTN</sequence>
<dbReference type="AlphaFoldDB" id="A0A8J7HVS0"/>
<dbReference type="SUPFAM" id="SSF52091">
    <property type="entry name" value="SpoIIaa-like"/>
    <property type="match status" value="1"/>
</dbReference>
<dbReference type="InterPro" id="IPR051932">
    <property type="entry name" value="Bact_StressResp_Reg"/>
</dbReference>
<comment type="caution">
    <text evidence="3">The sequence shown here is derived from an EMBL/GenBank/DDBJ whole genome shotgun (WGS) entry which is preliminary data.</text>
</comment>
<dbReference type="InterPro" id="IPR009050">
    <property type="entry name" value="Globin-like_sf"/>
</dbReference>
<dbReference type="PROSITE" id="PS50801">
    <property type="entry name" value="STAS"/>
    <property type="match status" value="1"/>
</dbReference>
<proteinExistence type="predicted"/>
<dbReference type="SUPFAM" id="SSF46458">
    <property type="entry name" value="Globin-like"/>
    <property type="match status" value="1"/>
</dbReference>
<dbReference type="Pfam" id="PF11563">
    <property type="entry name" value="Protoglobin"/>
    <property type="match status" value="1"/>
</dbReference>
<dbReference type="InterPro" id="IPR012292">
    <property type="entry name" value="Globin/Proto"/>
</dbReference>
<dbReference type="GO" id="GO:0020037">
    <property type="term" value="F:heme binding"/>
    <property type="evidence" value="ECO:0007669"/>
    <property type="project" value="InterPro"/>
</dbReference>
<evidence type="ECO:0000313" key="3">
    <source>
        <dbReference type="EMBL" id="MBH8563529.1"/>
    </source>
</evidence>
<dbReference type="PANTHER" id="PTHR33745:SF3">
    <property type="entry name" value="RSBT CO-ANTAGONIST PROTEIN RSBRC"/>
    <property type="match status" value="1"/>
</dbReference>
<dbReference type="Pfam" id="PF01740">
    <property type="entry name" value="STAS"/>
    <property type="match status" value="1"/>
</dbReference>
<dbReference type="EMBL" id="JAECZC010000026">
    <property type="protein sequence ID" value="MBH8563529.1"/>
    <property type="molecule type" value="Genomic_DNA"/>
</dbReference>
<organism evidence="3 4">
    <name type="scientific">Amazonocrinis nigriterrae CENA67</name>
    <dbReference type="NCBI Taxonomy" id="2794033"/>
    <lineage>
        <taxon>Bacteria</taxon>
        <taxon>Bacillati</taxon>
        <taxon>Cyanobacteriota</taxon>
        <taxon>Cyanophyceae</taxon>
        <taxon>Nostocales</taxon>
        <taxon>Nostocaceae</taxon>
        <taxon>Amazonocrinis</taxon>
        <taxon>Amazonocrinis nigriterrae</taxon>
    </lineage>
</organism>
<evidence type="ECO:0000259" key="2">
    <source>
        <dbReference type="PROSITE" id="PS50801"/>
    </source>
</evidence>
<dbReference type="Gene3D" id="3.30.750.24">
    <property type="entry name" value="STAS domain"/>
    <property type="match status" value="1"/>
</dbReference>
<dbReference type="InterPro" id="IPR044398">
    <property type="entry name" value="Globin-sensor_dom"/>
</dbReference>
<dbReference type="Gene3D" id="1.10.490.10">
    <property type="entry name" value="Globins"/>
    <property type="match status" value="1"/>
</dbReference>
<feature type="domain" description="STAS" evidence="2">
    <location>
        <begin position="182"/>
        <end position="293"/>
    </location>
</feature>
<dbReference type="InterPro" id="IPR002645">
    <property type="entry name" value="STAS_dom"/>
</dbReference>
<dbReference type="InterPro" id="IPR036513">
    <property type="entry name" value="STAS_dom_sf"/>
</dbReference>
<name>A0A8J7HVS0_9NOST</name>
<dbReference type="GO" id="GO:0019825">
    <property type="term" value="F:oxygen binding"/>
    <property type="evidence" value="ECO:0007669"/>
    <property type="project" value="InterPro"/>
</dbReference>
<dbReference type="RefSeq" id="WP_198125405.1">
    <property type="nucleotide sequence ID" value="NZ_JAECZC010000026.1"/>
</dbReference>
<dbReference type="Proteomes" id="UP000632766">
    <property type="component" value="Unassembled WGS sequence"/>
</dbReference>
<keyword evidence="4" id="KW-1185">Reference proteome</keyword>
<evidence type="ECO:0000313" key="4">
    <source>
        <dbReference type="Proteomes" id="UP000632766"/>
    </source>
</evidence>